<evidence type="ECO:0000313" key="2">
    <source>
        <dbReference type="EMBL" id="MXV64028.1"/>
    </source>
</evidence>
<dbReference type="InterPro" id="IPR020481">
    <property type="entry name" value="Intracell_prot_inh_BsuPI"/>
</dbReference>
<organism evidence="2 3">
    <name type="scientific">Natronorubrum halalkaliphilum</name>
    <dbReference type="NCBI Taxonomy" id="2691917"/>
    <lineage>
        <taxon>Archaea</taxon>
        <taxon>Methanobacteriati</taxon>
        <taxon>Methanobacteriota</taxon>
        <taxon>Stenosarchaea group</taxon>
        <taxon>Halobacteria</taxon>
        <taxon>Halobacteriales</taxon>
        <taxon>Natrialbaceae</taxon>
        <taxon>Natronorubrum</taxon>
    </lineage>
</organism>
<dbReference type="Proteomes" id="UP000434101">
    <property type="component" value="Unassembled WGS sequence"/>
</dbReference>
<gene>
    <name evidence="2" type="ORF">GS429_18555</name>
</gene>
<evidence type="ECO:0000313" key="3">
    <source>
        <dbReference type="Proteomes" id="UP000434101"/>
    </source>
</evidence>
<dbReference type="EMBL" id="WUYX01000069">
    <property type="protein sequence ID" value="MXV64028.1"/>
    <property type="molecule type" value="Genomic_DNA"/>
</dbReference>
<protein>
    <recommendedName>
        <fullName evidence="1">Intracellular proteinase inhibitor BsuPI domain-containing protein</fullName>
    </recommendedName>
</protein>
<dbReference type="RefSeq" id="WP_160067284.1">
    <property type="nucleotide sequence ID" value="NZ_WUYX01000069.1"/>
</dbReference>
<dbReference type="Gene3D" id="2.60.40.2360">
    <property type="entry name" value="Intracellular proteinase inhibitor BsuPI"/>
    <property type="match status" value="1"/>
</dbReference>
<dbReference type="InterPro" id="IPR038144">
    <property type="entry name" value="IPI"/>
</dbReference>
<evidence type="ECO:0000259" key="1">
    <source>
        <dbReference type="Pfam" id="PF12690"/>
    </source>
</evidence>
<comment type="caution">
    <text evidence="2">The sequence shown here is derived from an EMBL/GenBank/DDBJ whole genome shotgun (WGS) entry which is preliminary data.</text>
</comment>
<sequence length="117" mass="12877">MTLEGRLDADVSSDGSKSAMVTFEFTVTNAGSETVTLQFTDGCKADFVVREDGREVWRFSEGRMFTQALSSETLEPDETATYKAEWTAPQPGGYIGRAELQARETACEVQTDFAITE</sequence>
<proteinExistence type="predicted"/>
<feature type="domain" description="Intracellular proteinase inhibitor BsuPI" evidence="1">
    <location>
        <begin position="16"/>
        <end position="104"/>
    </location>
</feature>
<keyword evidence="3" id="KW-1185">Reference proteome</keyword>
<accession>A0A6B0VR86</accession>
<dbReference type="Pfam" id="PF12690">
    <property type="entry name" value="BsuPI"/>
    <property type="match status" value="1"/>
</dbReference>
<reference evidence="2 3" key="1">
    <citation type="submission" date="2020-01" db="EMBL/GenBank/DDBJ databases">
        <title>Natronorubrum sp. JWXQ-INN 674 isolated from Inner Mongolia Autonomous Region of China.</title>
        <authorList>
            <person name="Xue Q."/>
        </authorList>
    </citation>
    <scope>NUCLEOTIDE SEQUENCE [LARGE SCALE GENOMIC DNA]</scope>
    <source>
        <strain evidence="2 3">JWXQ-INN-674</strain>
    </source>
</reference>
<name>A0A6B0VR86_9EURY</name>
<dbReference type="AlphaFoldDB" id="A0A6B0VR86"/>
<dbReference type="OrthoDB" id="311964at2157"/>